<dbReference type="Proteomes" id="UP000532440">
    <property type="component" value="Unassembled WGS sequence"/>
</dbReference>
<dbReference type="InterPro" id="IPR024983">
    <property type="entry name" value="CHAT_dom"/>
</dbReference>
<protein>
    <recommendedName>
        <fullName evidence="5">CHAT domain-containing protein</fullName>
    </recommendedName>
</protein>
<dbReference type="SUPFAM" id="SSF52743">
    <property type="entry name" value="Subtilisin-like"/>
    <property type="match status" value="1"/>
</dbReference>
<dbReference type="InterPro" id="IPR027417">
    <property type="entry name" value="P-loop_NTPase"/>
</dbReference>
<evidence type="ECO:0000259" key="2">
    <source>
        <dbReference type="Pfam" id="PF12770"/>
    </source>
</evidence>
<dbReference type="AlphaFoldDB" id="A0A7W8HIC1"/>
<dbReference type="GO" id="GO:0006508">
    <property type="term" value="P:proteolysis"/>
    <property type="evidence" value="ECO:0007669"/>
    <property type="project" value="InterPro"/>
</dbReference>
<evidence type="ECO:0000313" key="3">
    <source>
        <dbReference type="EMBL" id="MBB5271808.1"/>
    </source>
</evidence>
<dbReference type="EMBL" id="JACHGB010000003">
    <property type="protein sequence ID" value="MBB5271808.1"/>
    <property type="molecule type" value="Genomic_DNA"/>
</dbReference>
<comment type="caution">
    <text evidence="3">The sequence shown here is derived from an EMBL/GenBank/DDBJ whole genome shotgun (WGS) entry which is preliminary data.</text>
</comment>
<accession>A0A7W8HIC1</accession>
<organism evidence="3 4">
    <name type="scientific">Quisquiliibacterium transsilvanicum</name>
    <dbReference type="NCBI Taxonomy" id="1549638"/>
    <lineage>
        <taxon>Bacteria</taxon>
        <taxon>Pseudomonadati</taxon>
        <taxon>Pseudomonadota</taxon>
        <taxon>Betaproteobacteria</taxon>
        <taxon>Burkholderiales</taxon>
        <taxon>Burkholderiaceae</taxon>
        <taxon>Quisquiliibacterium</taxon>
    </lineage>
</organism>
<dbReference type="SUPFAM" id="SSF52540">
    <property type="entry name" value="P-loop containing nucleoside triphosphate hydrolases"/>
    <property type="match status" value="1"/>
</dbReference>
<dbReference type="Gene3D" id="3.40.50.200">
    <property type="entry name" value="Peptidase S8/S53 domain"/>
    <property type="match status" value="1"/>
</dbReference>
<feature type="domain" description="CHAT" evidence="2">
    <location>
        <begin position="86"/>
        <end position="376"/>
    </location>
</feature>
<reference evidence="3 4" key="1">
    <citation type="submission" date="2020-08" db="EMBL/GenBank/DDBJ databases">
        <title>Genomic Encyclopedia of Type Strains, Phase IV (KMG-IV): sequencing the most valuable type-strain genomes for metagenomic binning, comparative biology and taxonomic classification.</title>
        <authorList>
            <person name="Goeker M."/>
        </authorList>
    </citation>
    <scope>NUCLEOTIDE SEQUENCE [LARGE SCALE GENOMIC DNA]</scope>
    <source>
        <strain evidence="3 4">DSM 29781</strain>
    </source>
</reference>
<gene>
    <name evidence="3" type="ORF">HNQ70_001818</name>
</gene>
<evidence type="ECO:0000259" key="1">
    <source>
        <dbReference type="Pfam" id="PF00082"/>
    </source>
</evidence>
<dbReference type="RefSeq" id="WP_183966517.1">
    <property type="nucleotide sequence ID" value="NZ_BAABEW010000001.1"/>
</dbReference>
<sequence>MAEPRTPSAEATDRDEGQRFELFDLTISIGPEGLPWLSARSSVGFVHSVPRADPEVPRLSDLLDLVYDYADSIAFAEPEPRPALAAALGTLVFGEPMVLRLFHATRGVAANKGARLLVRVLASPHMASLPWELLPDPEYGDDASGRYLVLAPDVQVVRMARGRSYATRPRPLHTPINLLVVLSSPVFPADTEGRYDFDIFEVKRNLMNELAPMVRAGLLRMDVEDRPTVDNLRHRIASQQRGYHVFHYVGHALPDRIILEDRMGRAETLVSERLIELLRLCPDLRLAVFAGCETARPRDDPASVDIGRAVGWRDLLSLADRCVQGACPNVVGMQAVLPLSTERVFTRFLYQGLSSGYSVVDALRIARGAMQGDARIGVPVLDWSVPVLFVGADEPVALLPPAPQGQPRPDRSAVELTLGLVQSSERFLARDLALRQVVEVLSGKARERVIIVTGPAGTGKTMLIDRALDELRGSVDLILFVHMRRLMPEVHKACAGLGRDAVPDVGALLAIEPDSTLRRMCELADELLRRAGRTPPVRDQRWTLRDWWERLVGDVVQLRCVVAVDDLGQLDQLQAVLLRGAAAAWMAGRIAMRRGGTPDEVISADAEALLTALQRRAEAEQAGLPLPEQRIDPGLRVLAESLPGLPDRLAGRLAEALEQALVDVLSQSAGEAQLEASLTVLAMRAAGGTDTGRIVAAIAHLERLREAAATALQILVERRAGVRTALTANQPLRGLIELSGDDVFELRLAPLSWQDTWRWLRRNLPGLLRYGEDYLSRLWTRLGARADLWEELELKAIRDPRADLERIVGELAPATRVTATGQRPLAGRRRGERPMRIAVAGPHLTDPEQAATALTQLAIRHGVGGRVTADMGAGGGALAYLIHESPAFDDEGRTTIGQIVGWLQRLGPMRPDIVLLDYGLVIAEEGFGEHRSRDPQVPLLQGMIHHSLLIGAGGNDPAPGRLTVPGAYSEVFAIGAAQPDGRRAPYSGWSAARGKPDLFMDDQLGNTPLAAVIASPGAGGFIGSSAAAMHAMAAAVMVWSLLPQLTPGGVRRLLEQAARPTGEPGQMFLEIGSAVELARRRLVYGALQQGPCTTMTLSALTGLQAEVLANTLAAMSADRQIEINRSGRLERVQIAGPGACGPM</sequence>
<evidence type="ECO:0008006" key="5">
    <source>
        <dbReference type="Google" id="ProtNLM"/>
    </source>
</evidence>
<dbReference type="Pfam" id="PF00082">
    <property type="entry name" value="Peptidase_S8"/>
    <property type="match status" value="1"/>
</dbReference>
<dbReference type="InterPro" id="IPR036852">
    <property type="entry name" value="Peptidase_S8/S53_dom_sf"/>
</dbReference>
<evidence type="ECO:0000313" key="4">
    <source>
        <dbReference type="Proteomes" id="UP000532440"/>
    </source>
</evidence>
<feature type="domain" description="Peptidase S8/S53" evidence="1">
    <location>
        <begin position="945"/>
        <end position="1065"/>
    </location>
</feature>
<dbReference type="InterPro" id="IPR000209">
    <property type="entry name" value="Peptidase_S8/S53_dom"/>
</dbReference>
<dbReference type="Gene3D" id="3.40.50.300">
    <property type="entry name" value="P-loop containing nucleotide triphosphate hydrolases"/>
    <property type="match status" value="1"/>
</dbReference>
<dbReference type="Pfam" id="PF12770">
    <property type="entry name" value="CHAT"/>
    <property type="match status" value="1"/>
</dbReference>
<keyword evidence="4" id="KW-1185">Reference proteome</keyword>
<name>A0A7W8HIC1_9BURK</name>
<dbReference type="GO" id="GO:0004252">
    <property type="term" value="F:serine-type endopeptidase activity"/>
    <property type="evidence" value="ECO:0007669"/>
    <property type="project" value="InterPro"/>
</dbReference>
<proteinExistence type="predicted"/>